<comment type="caution">
    <text evidence="2">The sequence shown here is derived from an EMBL/GenBank/DDBJ whole genome shotgun (WGS) entry which is preliminary data.</text>
</comment>
<accession>A0ABN9R4L2</accession>
<gene>
    <name evidence="2" type="ORF">PCOR1329_LOCUS17550</name>
</gene>
<reference evidence="2" key="1">
    <citation type="submission" date="2023-10" db="EMBL/GenBank/DDBJ databases">
        <authorList>
            <person name="Chen Y."/>
            <person name="Shah S."/>
            <person name="Dougan E. K."/>
            <person name="Thang M."/>
            <person name="Chan C."/>
        </authorList>
    </citation>
    <scope>NUCLEOTIDE SEQUENCE [LARGE SCALE GENOMIC DNA]</scope>
</reference>
<name>A0ABN9R4L2_9DINO</name>
<evidence type="ECO:0000313" key="3">
    <source>
        <dbReference type="Proteomes" id="UP001189429"/>
    </source>
</evidence>
<protein>
    <submittedName>
        <fullName evidence="2">Uncharacterized protein</fullName>
    </submittedName>
</protein>
<proteinExistence type="predicted"/>
<dbReference type="EMBL" id="CAUYUJ010005458">
    <property type="protein sequence ID" value="CAK0813729.1"/>
    <property type="molecule type" value="Genomic_DNA"/>
</dbReference>
<sequence>MGACEQCVIFTDHLAIALRLRRGRGRRVRAKRAHADICRHNWFCMEGRKVDILAKQTAEPDASCGKDQAIEEASHKVTRALHSIGRRHERIDDWGDMQPRAAEKRPKQAE</sequence>
<evidence type="ECO:0000313" key="2">
    <source>
        <dbReference type="EMBL" id="CAK0813729.1"/>
    </source>
</evidence>
<feature type="non-terminal residue" evidence="2">
    <location>
        <position position="110"/>
    </location>
</feature>
<organism evidence="2 3">
    <name type="scientific">Prorocentrum cordatum</name>
    <dbReference type="NCBI Taxonomy" id="2364126"/>
    <lineage>
        <taxon>Eukaryota</taxon>
        <taxon>Sar</taxon>
        <taxon>Alveolata</taxon>
        <taxon>Dinophyceae</taxon>
        <taxon>Prorocentrales</taxon>
        <taxon>Prorocentraceae</taxon>
        <taxon>Prorocentrum</taxon>
    </lineage>
</organism>
<evidence type="ECO:0000256" key="1">
    <source>
        <dbReference type="SAM" id="MobiDB-lite"/>
    </source>
</evidence>
<feature type="region of interest" description="Disordered" evidence="1">
    <location>
        <begin position="88"/>
        <end position="110"/>
    </location>
</feature>
<keyword evidence="3" id="KW-1185">Reference proteome</keyword>
<feature type="compositionally biased region" description="Basic and acidic residues" evidence="1">
    <location>
        <begin position="101"/>
        <end position="110"/>
    </location>
</feature>
<dbReference type="Proteomes" id="UP001189429">
    <property type="component" value="Unassembled WGS sequence"/>
</dbReference>